<dbReference type="InterPro" id="IPR036852">
    <property type="entry name" value="Peptidase_S8/S53_dom_sf"/>
</dbReference>
<dbReference type="PANTHER" id="PTHR14218">
    <property type="entry name" value="PROTEASE S8 TRIPEPTIDYL PEPTIDASE I CLN2"/>
    <property type="match status" value="1"/>
</dbReference>
<evidence type="ECO:0000313" key="3">
    <source>
        <dbReference type="Proteomes" id="UP000016930"/>
    </source>
</evidence>
<proteinExistence type="predicted"/>
<protein>
    <recommendedName>
        <fullName evidence="4">Peptidase S53 domain-containing protein</fullName>
    </recommendedName>
</protein>
<dbReference type="GO" id="GO:0008240">
    <property type="term" value="F:tripeptidyl-peptidase activity"/>
    <property type="evidence" value="ECO:0007669"/>
    <property type="project" value="TreeGrafter"/>
</dbReference>
<dbReference type="AlphaFoldDB" id="M2QXY1"/>
<name>M2QXY1_CERS8</name>
<gene>
    <name evidence="2" type="ORF">CERSUDRAFT_89076</name>
</gene>
<sequence>MYKLSVTSVGGTTEFDPELSANPSSGGFPTTSRRLATRSTVSVSTSTLLVTHVSTQSRNYVIIRDAQLGTVSGTPCASPIFAGIIALLNDALVAAGRPVLGFLNPLPYSNPSALSDIVIGNYPGCGTSGSTHPLVGILIVDGSCKFTSPEINAQDGKL</sequence>
<dbReference type="EMBL" id="KB445819">
    <property type="protein sequence ID" value="EMD31381.1"/>
    <property type="molecule type" value="Genomic_DNA"/>
</dbReference>
<dbReference type="InterPro" id="IPR050819">
    <property type="entry name" value="Tripeptidyl-peptidase_I"/>
</dbReference>
<keyword evidence="3" id="KW-1185">Reference proteome</keyword>
<dbReference type="GO" id="GO:0006508">
    <property type="term" value="P:proteolysis"/>
    <property type="evidence" value="ECO:0007669"/>
    <property type="project" value="InterPro"/>
</dbReference>
<accession>M2QXY1</accession>
<evidence type="ECO:0000313" key="2">
    <source>
        <dbReference type="EMBL" id="EMD31381.1"/>
    </source>
</evidence>
<dbReference type="GO" id="GO:0004252">
    <property type="term" value="F:serine-type endopeptidase activity"/>
    <property type="evidence" value="ECO:0007669"/>
    <property type="project" value="InterPro"/>
</dbReference>
<organism evidence="2 3">
    <name type="scientific">Ceriporiopsis subvermispora (strain B)</name>
    <name type="common">White-rot fungus</name>
    <name type="synonym">Gelatoporia subvermispora</name>
    <dbReference type="NCBI Taxonomy" id="914234"/>
    <lineage>
        <taxon>Eukaryota</taxon>
        <taxon>Fungi</taxon>
        <taxon>Dikarya</taxon>
        <taxon>Basidiomycota</taxon>
        <taxon>Agaricomycotina</taxon>
        <taxon>Agaricomycetes</taxon>
        <taxon>Polyporales</taxon>
        <taxon>Gelatoporiaceae</taxon>
        <taxon>Gelatoporia</taxon>
    </lineage>
</organism>
<dbReference type="SUPFAM" id="SSF52743">
    <property type="entry name" value="Subtilisin-like"/>
    <property type="match status" value="1"/>
</dbReference>
<dbReference type="HOGENOM" id="CLU_013783_0_1_1"/>
<dbReference type="Proteomes" id="UP000016930">
    <property type="component" value="Unassembled WGS sequence"/>
</dbReference>
<dbReference type="PANTHER" id="PTHR14218:SF15">
    <property type="entry name" value="TRIPEPTIDYL-PEPTIDASE 1"/>
    <property type="match status" value="1"/>
</dbReference>
<reference evidence="2 3" key="1">
    <citation type="journal article" date="2012" name="Proc. Natl. Acad. Sci. U.S.A.">
        <title>Comparative genomics of Ceriporiopsis subvermispora and Phanerochaete chrysosporium provide insight into selective ligninolysis.</title>
        <authorList>
            <person name="Fernandez-Fueyo E."/>
            <person name="Ruiz-Duenas F.J."/>
            <person name="Ferreira P."/>
            <person name="Floudas D."/>
            <person name="Hibbett D.S."/>
            <person name="Canessa P."/>
            <person name="Larrondo L.F."/>
            <person name="James T.Y."/>
            <person name="Seelenfreund D."/>
            <person name="Lobos S."/>
            <person name="Polanco R."/>
            <person name="Tello M."/>
            <person name="Honda Y."/>
            <person name="Watanabe T."/>
            <person name="Watanabe T."/>
            <person name="Ryu J.S."/>
            <person name="Kubicek C.P."/>
            <person name="Schmoll M."/>
            <person name="Gaskell J."/>
            <person name="Hammel K.E."/>
            <person name="St John F.J."/>
            <person name="Vanden Wymelenberg A."/>
            <person name="Sabat G."/>
            <person name="Splinter BonDurant S."/>
            <person name="Syed K."/>
            <person name="Yadav J.S."/>
            <person name="Doddapaneni H."/>
            <person name="Subramanian V."/>
            <person name="Lavin J.L."/>
            <person name="Oguiza J.A."/>
            <person name="Perez G."/>
            <person name="Pisabarro A.G."/>
            <person name="Ramirez L."/>
            <person name="Santoyo F."/>
            <person name="Master E."/>
            <person name="Coutinho P.M."/>
            <person name="Henrissat B."/>
            <person name="Lombard V."/>
            <person name="Magnuson J.K."/>
            <person name="Kuees U."/>
            <person name="Hori C."/>
            <person name="Igarashi K."/>
            <person name="Samejima M."/>
            <person name="Held B.W."/>
            <person name="Barry K.W."/>
            <person name="LaButti K.M."/>
            <person name="Lapidus A."/>
            <person name="Lindquist E.A."/>
            <person name="Lucas S.M."/>
            <person name="Riley R."/>
            <person name="Salamov A.A."/>
            <person name="Hoffmeister D."/>
            <person name="Schwenk D."/>
            <person name="Hadar Y."/>
            <person name="Yarden O."/>
            <person name="de Vries R.P."/>
            <person name="Wiebenga A."/>
            <person name="Stenlid J."/>
            <person name="Eastwood D."/>
            <person name="Grigoriev I.V."/>
            <person name="Berka R.M."/>
            <person name="Blanchette R.A."/>
            <person name="Kersten P."/>
            <person name="Martinez A.T."/>
            <person name="Vicuna R."/>
            <person name="Cullen D."/>
        </authorList>
    </citation>
    <scope>NUCLEOTIDE SEQUENCE [LARGE SCALE GENOMIC DNA]</scope>
    <source>
        <strain evidence="2 3">B</strain>
    </source>
</reference>
<dbReference type="Gene3D" id="3.40.50.200">
    <property type="entry name" value="Peptidase S8/S53 domain"/>
    <property type="match status" value="1"/>
</dbReference>
<evidence type="ECO:0000256" key="1">
    <source>
        <dbReference type="SAM" id="MobiDB-lite"/>
    </source>
</evidence>
<feature type="compositionally biased region" description="Polar residues" evidence="1">
    <location>
        <begin position="1"/>
        <end position="11"/>
    </location>
</feature>
<feature type="region of interest" description="Disordered" evidence="1">
    <location>
        <begin position="1"/>
        <end position="33"/>
    </location>
</feature>
<dbReference type="STRING" id="914234.M2QXY1"/>
<dbReference type="OrthoDB" id="409122at2759"/>
<evidence type="ECO:0008006" key="4">
    <source>
        <dbReference type="Google" id="ProtNLM"/>
    </source>
</evidence>